<comment type="similarity">
    <text evidence="1">Belongs to the NmrA-type oxidoreductase family.</text>
</comment>
<sequence>MSDLIVLTCASGKQCSHMIPLLYKEETPLSRLRLVVNSKASLDRLTQRYPKAEVVQADFQNPQDCRKILDGATTIYYLSPTFTPHEAHMGMNVIDAAVAESKKKIPPSKFQHFVFSSVLHPEITKMLNHDRKRLVEEYLVESPLTYTILQPSHFTDNSIGPLLAQRDADAPVYMAPYDPTVKFSFTTLRDHAEASVKVIQERHRHFFATYQILSTWPMDYYEYIRSVGDVLGRTFEVRQMSYEQAVETFCKRLFPGVESLADVDLRNREGPERMLLYYNTRGVLGNPRVLEWLIGRKATTPAELAKLLLSPAAEEDN</sequence>
<dbReference type="Proteomes" id="UP000019471">
    <property type="component" value="Unassembled WGS sequence"/>
</dbReference>
<dbReference type="SUPFAM" id="SSF51735">
    <property type="entry name" value="NAD(P)-binding Rossmann-fold domains"/>
    <property type="match status" value="1"/>
</dbReference>
<dbReference type="Pfam" id="PF05368">
    <property type="entry name" value="NmrA"/>
    <property type="match status" value="1"/>
</dbReference>
<accession>W9VZW6</accession>
<dbReference type="RefSeq" id="XP_007751123.1">
    <property type="nucleotide sequence ID" value="XM_007752933.1"/>
</dbReference>
<gene>
    <name evidence="4" type="ORF">A1O5_12364</name>
</gene>
<dbReference type="InterPro" id="IPR051164">
    <property type="entry name" value="NmrA-like_oxidored"/>
</dbReference>
<evidence type="ECO:0000313" key="4">
    <source>
        <dbReference type="EMBL" id="EXJ57806.1"/>
    </source>
</evidence>
<dbReference type="PANTHER" id="PTHR42748:SF31">
    <property type="entry name" value="NMRA-LIKE DOMAIN-CONTAINING PROTEIN-RELATED"/>
    <property type="match status" value="1"/>
</dbReference>
<dbReference type="OrthoDB" id="419598at2759"/>
<organism evidence="4 5">
    <name type="scientific">Cladophialophora psammophila CBS 110553</name>
    <dbReference type="NCBI Taxonomy" id="1182543"/>
    <lineage>
        <taxon>Eukaryota</taxon>
        <taxon>Fungi</taxon>
        <taxon>Dikarya</taxon>
        <taxon>Ascomycota</taxon>
        <taxon>Pezizomycotina</taxon>
        <taxon>Eurotiomycetes</taxon>
        <taxon>Chaetothyriomycetidae</taxon>
        <taxon>Chaetothyriales</taxon>
        <taxon>Herpotrichiellaceae</taxon>
        <taxon>Cladophialophora</taxon>
    </lineage>
</organism>
<comment type="caution">
    <text evidence="4">The sequence shown here is derived from an EMBL/GenBank/DDBJ whole genome shotgun (WGS) entry which is preliminary data.</text>
</comment>
<dbReference type="Gene3D" id="3.40.50.720">
    <property type="entry name" value="NAD(P)-binding Rossmann-like Domain"/>
    <property type="match status" value="1"/>
</dbReference>
<dbReference type="eggNOG" id="ENOG502QV9W">
    <property type="taxonomic scope" value="Eukaryota"/>
</dbReference>
<keyword evidence="2" id="KW-0521">NADP</keyword>
<dbReference type="Gene3D" id="3.90.25.10">
    <property type="entry name" value="UDP-galactose 4-epimerase, domain 1"/>
    <property type="match status" value="1"/>
</dbReference>
<feature type="domain" description="NmrA-like" evidence="3">
    <location>
        <begin position="2"/>
        <end position="248"/>
    </location>
</feature>
<dbReference type="GO" id="GO:0005634">
    <property type="term" value="C:nucleus"/>
    <property type="evidence" value="ECO:0007669"/>
    <property type="project" value="TreeGrafter"/>
</dbReference>
<proteinExistence type="inferred from homology"/>
<dbReference type="GeneID" id="19197050"/>
<protein>
    <recommendedName>
        <fullName evidence="3">NmrA-like domain-containing protein</fullName>
    </recommendedName>
</protein>
<name>W9VZW6_9EURO</name>
<evidence type="ECO:0000256" key="1">
    <source>
        <dbReference type="ARBA" id="ARBA00006328"/>
    </source>
</evidence>
<evidence type="ECO:0000259" key="3">
    <source>
        <dbReference type="Pfam" id="PF05368"/>
    </source>
</evidence>
<dbReference type="InterPro" id="IPR008030">
    <property type="entry name" value="NmrA-like"/>
</dbReference>
<dbReference type="EMBL" id="AMGX01000033">
    <property type="protein sequence ID" value="EXJ57806.1"/>
    <property type="molecule type" value="Genomic_DNA"/>
</dbReference>
<dbReference type="HOGENOM" id="CLU_007383_10_2_1"/>
<evidence type="ECO:0000313" key="5">
    <source>
        <dbReference type="Proteomes" id="UP000019471"/>
    </source>
</evidence>
<reference evidence="4 5" key="1">
    <citation type="submission" date="2013-03" db="EMBL/GenBank/DDBJ databases">
        <title>The Genome Sequence of Cladophialophora psammophila CBS 110553.</title>
        <authorList>
            <consortium name="The Broad Institute Genomics Platform"/>
            <person name="Cuomo C."/>
            <person name="de Hoog S."/>
            <person name="Gorbushina A."/>
            <person name="Walker B."/>
            <person name="Young S.K."/>
            <person name="Zeng Q."/>
            <person name="Gargeya S."/>
            <person name="Fitzgerald M."/>
            <person name="Haas B."/>
            <person name="Abouelleil A."/>
            <person name="Allen A.W."/>
            <person name="Alvarado L."/>
            <person name="Arachchi H.M."/>
            <person name="Berlin A.M."/>
            <person name="Chapman S.B."/>
            <person name="Gainer-Dewar J."/>
            <person name="Goldberg J."/>
            <person name="Griggs A."/>
            <person name="Gujja S."/>
            <person name="Hansen M."/>
            <person name="Howarth C."/>
            <person name="Imamovic A."/>
            <person name="Ireland A."/>
            <person name="Larimer J."/>
            <person name="McCowan C."/>
            <person name="Murphy C."/>
            <person name="Pearson M."/>
            <person name="Poon T.W."/>
            <person name="Priest M."/>
            <person name="Roberts A."/>
            <person name="Saif S."/>
            <person name="Shea T."/>
            <person name="Sisk P."/>
            <person name="Sykes S."/>
            <person name="Wortman J."/>
            <person name="Nusbaum C."/>
            <person name="Birren B."/>
        </authorList>
    </citation>
    <scope>NUCLEOTIDE SEQUENCE [LARGE SCALE GENOMIC DNA]</scope>
    <source>
        <strain evidence="4 5">CBS 110553</strain>
    </source>
</reference>
<dbReference type="AlphaFoldDB" id="W9VZW6"/>
<dbReference type="InterPro" id="IPR036291">
    <property type="entry name" value="NAD(P)-bd_dom_sf"/>
</dbReference>
<keyword evidence="5" id="KW-1185">Reference proteome</keyword>
<dbReference type="STRING" id="1182543.W9VZW6"/>
<dbReference type="PANTHER" id="PTHR42748">
    <property type="entry name" value="NITROGEN METABOLITE REPRESSION PROTEIN NMRA FAMILY MEMBER"/>
    <property type="match status" value="1"/>
</dbReference>
<evidence type="ECO:0000256" key="2">
    <source>
        <dbReference type="ARBA" id="ARBA00022857"/>
    </source>
</evidence>